<dbReference type="EMBL" id="NHRY01000140">
    <property type="protein sequence ID" value="PPQ33640.1"/>
    <property type="molecule type" value="Genomic_DNA"/>
</dbReference>
<keyword evidence="3" id="KW-1185">Reference proteome</keyword>
<feature type="region of interest" description="Disordered" evidence="1">
    <location>
        <begin position="46"/>
        <end position="81"/>
    </location>
</feature>
<dbReference type="Proteomes" id="UP000239724">
    <property type="component" value="Unassembled WGS sequence"/>
</dbReference>
<evidence type="ECO:0000313" key="3">
    <source>
        <dbReference type="Proteomes" id="UP000239724"/>
    </source>
</evidence>
<sequence length="81" mass="9298">MSEFLSKMAAAKVSFFDPAAVPFFIHPTDDDVDDRYNDYAIKDMAGRYDDGGDDGESGNEDKRYPWQQHRSDDDIDYTDSF</sequence>
<gene>
    <name evidence="2" type="ORF">CCS01_13970</name>
</gene>
<evidence type="ECO:0000256" key="1">
    <source>
        <dbReference type="SAM" id="MobiDB-lite"/>
    </source>
</evidence>
<comment type="caution">
    <text evidence="2">The sequence shown here is derived from an EMBL/GenBank/DDBJ whole genome shotgun (WGS) entry which is preliminary data.</text>
</comment>
<dbReference type="AlphaFoldDB" id="A0A2S6NGC2"/>
<feature type="compositionally biased region" description="Basic and acidic residues" evidence="1">
    <location>
        <begin position="59"/>
        <end position="72"/>
    </location>
</feature>
<proteinExistence type="predicted"/>
<accession>A0A2S6NGC2</accession>
<evidence type="ECO:0000313" key="2">
    <source>
        <dbReference type="EMBL" id="PPQ33640.1"/>
    </source>
</evidence>
<protein>
    <submittedName>
        <fullName evidence="2">Uncharacterized protein</fullName>
    </submittedName>
</protein>
<name>A0A2S6NGC2_RHOGL</name>
<reference evidence="2 3" key="1">
    <citation type="journal article" date="2018" name="Arch. Microbiol.">
        <title>New insights into the metabolic potential of the phototrophic purple bacterium Rhodopila globiformis DSM 161(T) from its draft genome sequence and evidence for a vanadium-dependent nitrogenase.</title>
        <authorList>
            <person name="Imhoff J.F."/>
            <person name="Rahn T."/>
            <person name="Kunzel S."/>
            <person name="Neulinger S.C."/>
        </authorList>
    </citation>
    <scope>NUCLEOTIDE SEQUENCE [LARGE SCALE GENOMIC DNA]</scope>
    <source>
        <strain evidence="2 3">DSM 161</strain>
    </source>
</reference>
<organism evidence="2 3">
    <name type="scientific">Rhodopila globiformis</name>
    <name type="common">Rhodopseudomonas globiformis</name>
    <dbReference type="NCBI Taxonomy" id="1071"/>
    <lineage>
        <taxon>Bacteria</taxon>
        <taxon>Pseudomonadati</taxon>
        <taxon>Pseudomonadota</taxon>
        <taxon>Alphaproteobacteria</taxon>
        <taxon>Acetobacterales</taxon>
        <taxon>Acetobacteraceae</taxon>
        <taxon>Rhodopila</taxon>
    </lineage>
</organism>